<evidence type="ECO:0000256" key="2">
    <source>
        <dbReference type="ARBA" id="ARBA00023125"/>
    </source>
</evidence>
<dbReference type="Proteomes" id="UP000241167">
    <property type="component" value="Unassembled WGS sequence"/>
</dbReference>
<dbReference type="InterPro" id="IPR020449">
    <property type="entry name" value="Tscrpt_reg_AraC-type_HTH"/>
</dbReference>
<gene>
    <name evidence="5" type="ORF">C7I55_02110</name>
</gene>
<dbReference type="SUPFAM" id="SSF55136">
    <property type="entry name" value="Probable bacterial effector-binding domain"/>
    <property type="match status" value="1"/>
</dbReference>
<dbReference type="PANTHER" id="PTHR40055">
    <property type="entry name" value="TRANSCRIPTIONAL REGULATOR YGIV-RELATED"/>
    <property type="match status" value="1"/>
</dbReference>
<evidence type="ECO:0000259" key="4">
    <source>
        <dbReference type="PROSITE" id="PS01124"/>
    </source>
</evidence>
<accession>A0A2P7QZ21</accession>
<dbReference type="EMBL" id="PXYI01000001">
    <property type="protein sequence ID" value="PSJ43199.1"/>
    <property type="molecule type" value="Genomic_DNA"/>
</dbReference>
<evidence type="ECO:0000313" key="5">
    <source>
        <dbReference type="EMBL" id="PSJ43199.1"/>
    </source>
</evidence>
<evidence type="ECO:0000256" key="1">
    <source>
        <dbReference type="ARBA" id="ARBA00023015"/>
    </source>
</evidence>
<sequence length="338" mass="38043">MCSTGHPADDPLERTIAGKSARSVRNAQNRAASSDPLRRCEVNSTAATAYRERMLRVLDHVDRNLDGDLTLDALSAVAAFSKHHFHRQFSAMFGLSVHRYVQLARLKRASYRLVFREEVPIIEIALDSGYEAPEAFARAFKERLGQSPRAFRKQPDWSPWHAAYAPFHRARTNQMSTPTDDQIRIVDFPATRVAILKHRGDPRTIGDTIKRFIAWRKETGVRPPASATFNILHNDPETSAADDYRLDLCAEISAPIVPNDAGIFDSEIAGGRCAVLRLVGSGDDLRAAIAYLYGNWLPSSGEEPRDAPLFVQRVRFFPDVPEHEAITDIFLPLQYRHR</sequence>
<dbReference type="InterPro" id="IPR009057">
    <property type="entry name" value="Homeodomain-like_sf"/>
</dbReference>
<dbReference type="InterPro" id="IPR018060">
    <property type="entry name" value="HTH_AraC"/>
</dbReference>
<keyword evidence="1" id="KW-0805">Transcription regulation</keyword>
<dbReference type="Pfam" id="PF12833">
    <property type="entry name" value="HTH_18"/>
    <property type="match status" value="1"/>
</dbReference>
<dbReference type="Gene3D" id="1.10.10.60">
    <property type="entry name" value="Homeodomain-like"/>
    <property type="match status" value="2"/>
</dbReference>
<dbReference type="Pfam" id="PF06445">
    <property type="entry name" value="GyrI-like"/>
    <property type="match status" value="1"/>
</dbReference>
<evidence type="ECO:0000256" key="3">
    <source>
        <dbReference type="ARBA" id="ARBA00023163"/>
    </source>
</evidence>
<dbReference type="PROSITE" id="PS00041">
    <property type="entry name" value="HTH_ARAC_FAMILY_1"/>
    <property type="match status" value="1"/>
</dbReference>
<dbReference type="SMART" id="SM00342">
    <property type="entry name" value="HTH_ARAC"/>
    <property type="match status" value="1"/>
</dbReference>
<dbReference type="SMART" id="SM00871">
    <property type="entry name" value="AraC_E_bind"/>
    <property type="match status" value="1"/>
</dbReference>
<dbReference type="SUPFAM" id="SSF46689">
    <property type="entry name" value="Homeodomain-like"/>
    <property type="match status" value="2"/>
</dbReference>
<dbReference type="GO" id="GO:0003700">
    <property type="term" value="F:DNA-binding transcription factor activity"/>
    <property type="evidence" value="ECO:0007669"/>
    <property type="project" value="InterPro"/>
</dbReference>
<dbReference type="PANTHER" id="PTHR40055:SF1">
    <property type="entry name" value="TRANSCRIPTIONAL REGULATOR YGIV-RELATED"/>
    <property type="match status" value="1"/>
</dbReference>
<reference evidence="5 6" key="1">
    <citation type="submission" date="2018-03" db="EMBL/GenBank/DDBJ databases">
        <title>The draft genome of Sphingosinicella sp. GL-C-18.</title>
        <authorList>
            <person name="Liu L."/>
            <person name="Li L."/>
            <person name="Liang L."/>
            <person name="Zhang X."/>
            <person name="Wang T."/>
        </authorList>
    </citation>
    <scope>NUCLEOTIDE SEQUENCE [LARGE SCALE GENOMIC DNA]</scope>
    <source>
        <strain evidence="5 6">GL-C-18</strain>
    </source>
</reference>
<dbReference type="InterPro" id="IPR018062">
    <property type="entry name" value="HTH_AraC-typ_CS"/>
</dbReference>
<organism evidence="5 6">
    <name type="scientific">Allosphingosinicella deserti</name>
    <dbReference type="NCBI Taxonomy" id="2116704"/>
    <lineage>
        <taxon>Bacteria</taxon>
        <taxon>Pseudomonadati</taxon>
        <taxon>Pseudomonadota</taxon>
        <taxon>Alphaproteobacteria</taxon>
        <taxon>Sphingomonadales</taxon>
        <taxon>Sphingomonadaceae</taxon>
        <taxon>Allosphingosinicella</taxon>
    </lineage>
</organism>
<comment type="caution">
    <text evidence="5">The sequence shown here is derived from an EMBL/GenBank/DDBJ whole genome shotgun (WGS) entry which is preliminary data.</text>
</comment>
<dbReference type="InterPro" id="IPR050908">
    <property type="entry name" value="SmbC-like"/>
</dbReference>
<dbReference type="Gene3D" id="3.20.80.10">
    <property type="entry name" value="Regulatory factor, effector binding domain"/>
    <property type="match status" value="1"/>
</dbReference>
<proteinExistence type="predicted"/>
<evidence type="ECO:0000313" key="6">
    <source>
        <dbReference type="Proteomes" id="UP000241167"/>
    </source>
</evidence>
<name>A0A2P7QZ21_9SPHN</name>
<keyword evidence="2" id="KW-0238">DNA-binding</keyword>
<dbReference type="GO" id="GO:0043565">
    <property type="term" value="F:sequence-specific DNA binding"/>
    <property type="evidence" value="ECO:0007669"/>
    <property type="project" value="InterPro"/>
</dbReference>
<dbReference type="AlphaFoldDB" id="A0A2P7QZ21"/>
<keyword evidence="3" id="KW-0804">Transcription</keyword>
<dbReference type="InterPro" id="IPR011256">
    <property type="entry name" value="Reg_factor_effector_dom_sf"/>
</dbReference>
<dbReference type="OrthoDB" id="9816011at2"/>
<feature type="domain" description="HTH araC/xylS-type" evidence="4">
    <location>
        <begin position="55"/>
        <end position="154"/>
    </location>
</feature>
<dbReference type="InterPro" id="IPR010499">
    <property type="entry name" value="AraC_E-bd"/>
</dbReference>
<dbReference type="PROSITE" id="PS01124">
    <property type="entry name" value="HTH_ARAC_FAMILY_2"/>
    <property type="match status" value="1"/>
</dbReference>
<dbReference type="InterPro" id="IPR029442">
    <property type="entry name" value="GyrI-like"/>
</dbReference>
<protein>
    <submittedName>
        <fullName evidence="5">AraC family transcriptional regulator</fullName>
    </submittedName>
</protein>
<dbReference type="PRINTS" id="PR00032">
    <property type="entry name" value="HTHARAC"/>
</dbReference>
<keyword evidence="6" id="KW-1185">Reference proteome</keyword>